<dbReference type="Gramene" id="ERN16401">
    <property type="protein sequence ID" value="ERN16401"/>
    <property type="gene ID" value="AMTR_s00052p00141980"/>
</dbReference>
<evidence type="ECO:0000313" key="1">
    <source>
        <dbReference type="EMBL" id="ERN16401.1"/>
    </source>
</evidence>
<sequence>MQLLLLIHVEERVRCNRHRNEPSCLVGEHRHIPTPFGEEVAEFDPPPPDADVVNDDETPALFDLGDSSMFVLSEEAMAHSTLHTSFTR</sequence>
<name>U5CT14_AMBTC</name>
<dbReference type="Proteomes" id="UP000017836">
    <property type="component" value="Unassembled WGS sequence"/>
</dbReference>
<gene>
    <name evidence="1" type="ORF">AMTR_s00052p00141980</name>
</gene>
<accession>U5CT14</accession>
<dbReference type="EMBL" id="KI392446">
    <property type="protein sequence ID" value="ERN16401.1"/>
    <property type="molecule type" value="Genomic_DNA"/>
</dbReference>
<evidence type="ECO:0000313" key="2">
    <source>
        <dbReference type="Proteomes" id="UP000017836"/>
    </source>
</evidence>
<reference evidence="2" key="1">
    <citation type="journal article" date="2013" name="Science">
        <title>The Amborella genome and the evolution of flowering plants.</title>
        <authorList>
            <consortium name="Amborella Genome Project"/>
        </authorList>
    </citation>
    <scope>NUCLEOTIDE SEQUENCE [LARGE SCALE GENOMIC DNA]</scope>
</reference>
<dbReference type="AlphaFoldDB" id="U5CT14"/>
<proteinExistence type="predicted"/>
<protein>
    <submittedName>
        <fullName evidence="1">Uncharacterized protein</fullName>
    </submittedName>
</protein>
<dbReference type="HOGENOM" id="CLU_2472088_0_0_1"/>
<organism evidence="1 2">
    <name type="scientific">Amborella trichopoda</name>
    <dbReference type="NCBI Taxonomy" id="13333"/>
    <lineage>
        <taxon>Eukaryota</taxon>
        <taxon>Viridiplantae</taxon>
        <taxon>Streptophyta</taxon>
        <taxon>Embryophyta</taxon>
        <taxon>Tracheophyta</taxon>
        <taxon>Spermatophyta</taxon>
        <taxon>Magnoliopsida</taxon>
        <taxon>Amborellales</taxon>
        <taxon>Amborellaceae</taxon>
        <taxon>Amborella</taxon>
    </lineage>
</organism>
<keyword evidence="2" id="KW-1185">Reference proteome</keyword>